<dbReference type="InterPro" id="IPR001444">
    <property type="entry name" value="Flag_bb_rod_N"/>
</dbReference>
<feature type="compositionally biased region" description="Low complexity" evidence="8">
    <location>
        <begin position="273"/>
        <end position="290"/>
    </location>
</feature>
<keyword evidence="6 7" id="KW-0975">Bacterial flagellum</keyword>
<feature type="domain" description="Flagellar basal-body/hook protein C-terminal" evidence="10">
    <location>
        <begin position="479"/>
        <end position="517"/>
    </location>
</feature>
<proteinExistence type="inferred from homology"/>
<dbReference type="EMBL" id="FRAF01000003">
    <property type="protein sequence ID" value="SHJ78050.1"/>
    <property type="molecule type" value="Genomic_DNA"/>
</dbReference>
<keyword evidence="12" id="KW-0966">Cell projection</keyword>
<feature type="domain" description="Flagellar hook-associated protein FlgK helical" evidence="11">
    <location>
        <begin position="101"/>
        <end position="355"/>
    </location>
</feature>
<dbReference type="GO" id="GO:0044780">
    <property type="term" value="P:bacterial-type flagellum assembly"/>
    <property type="evidence" value="ECO:0007669"/>
    <property type="project" value="InterPro"/>
</dbReference>
<dbReference type="GO" id="GO:0005198">
    <property type="term" value="F:structural molecule activity"/>
    <property type="evidence" value="ECO:0007669"/>
    <property type="project" value="UniProtKB-UniRule"/>
</dbReference>
<evidence type="ECO:0000259" key="11">
    <source>
        <dbReference type="Pfam" id="PF22638"/>
    </source>
</evidence>
<dbReference type="PANTHER" id="PTHR30033">
    <property type="entry name" value="FLAGELLAR HOOK-ASSOCIATED PROTEIN 1"/>
    <property type="match status" value="1"/>
</dbReference>
<protein>
    <recommendedName>
        <fullName evidence="4 7">Flagellar hook-associated protein 1</fullName>
        <shortName evidence="7">HAP1</shortName>
    </recommendedName>
</protein>
<evidence type="ECO:0000256" key="2">
    <source>
        <dbReference type="ARBA" id="ARBA00004613"/>
    </source>
</evidence>
<evidence type="ECO:0000313" key="13">
    <source>
        <dbReference type="Proteomes" id="UP000184016"/>
    </source>
</evidence>
<evidence type="ECO:0000259" key="10">
    <source>
        <dbReference type="Pfam" id="PF06429"/>
    </source>
</evidence>
<evidence type="ECO:0000313" key="12">
    <source>
        <dbReference type="EMBL" id="SHJ78050.1"/>
    </source>
</evidence>
<dbReference type="STRING" id="1830138.SAMN05443507_103166"/>
<organism evidence="12 13">
    <name type="scientific">Alicyclobacillus tolerans</name>
    <dbReference type="NCBI Taxonomy" id="90970"/>
    <lineage>
        <taxon>Bacteria</taxon>
        <taxon>Bacillati</taxon>
        <taxon>Bacillota</taxon>
        <taxon>Bacilli</taxon>
        <taxon>Bacillales</taxon>
        <taxon>Alicyclobacillaceae</taxon>
        <taxon>Alicyclobacillus</taxon>
    </lineage>
</organism>
<dbReference type="PRINTS" id="PR01005">
    <property type="entry name" value="FLGHOOKAP1"/>
</dbReference>
<dbReference type="InterPro" id="IPR002371">
    <property type="entry name" value="FlgK"/>
</dbReference>
<evidence type="ECO:0000256" key="8">
    <source>
        <dbReference type="SAM" id="MobiDB-lite"/>
    </source>
</evidence>
<dbReference type="InterPro" id="IPR053927">
    <property type="entry name" value="FlgK_helical"/>
</dbReference>
<feature type="region of interest" description="Disordered" evidence="8">
    <location>
        <begin position="266"/>
        <end position="292"/>
    </location>
</feature>
<evidence type="ECO:0000259" key="9">
    <source>
        <dbReference type="Pfam" id="PF00460"/>
    </source>
</evidence>
<dbReference type="NCBIfam" id="TIGR02492">
    <property type="entry name" value="flgK_ends"/>
    <property type="match status" value="1"/>
</dbReference>
<evidence type="ECO:0000256" key="6">
    <source>
        <dbReference type="ARBA" id="ARBA00023143"/>
    </source>
</evidence>
<dbReference type="InterPro" id="IPR010930">
    <property type="entry name" value="Flg_bb/hook_C_dom"/>
</dbReference>
<dbReference type="GO" id="GO:0005576">
    <property type="term" value="C:extracellular region"/>
    <property type="evidence" value="ECO:0007669"/>
    <property type="project" value="UniProtKB-SubCell"/>
</dbReference>
<comment type="subcellular location">
    <subcellularLocation>
        <location evidence="1 7">Bacterial flagellum</location>
    </subcellularLocation>
    <subcellularLocation>
        <location evidence="2 7">Secreted</location>
    </subcellularLocation>
</comment>
<dbReference type="Pfam" id="PF06429">
    <property type="entry name" value="Flg_bbr_C"/>
    <property type="match status" value="1"/>
</dbReference>
<dbReference type="GO" id="GO:0009424">
    <property type="term" value="C:bacterial-type flagellum hook"/>
    <property type="evidence" value="ECO:0007669"/>
    <property type="project" value="UniProtKB-UniRule"/>
</dbReference>
<evidence type="ECO:0000256" key="1">
    <source>
        <dbReference type="ARBA" id="ARBA00004365"/>
    </source>
</evidence>
<gene>
    <name evidence="7" type="primary">flgK</name>
    <name evidence="12" type="ORF">SAMN05443507_103166</name>
</gene>
<keyword evidence="5 7" id="KW-0964">Secreted</keyword>
<dbReference type="SUPFAM" id="SSF64518">
    <property type="entry name" value="Phase 1 flagellin"/>
    <property type="match status" value="1"/>
</dbReference>
<dbReference type="InterPro" id="IPR019776">
    <property type="entry name" value="Flagellar_basal_body_rod_CS"/>
</dbReference>
<dbReference type="RefSeq" id="WP_072873069.1">
    <property type="nucleotide sequence ID" value="NZ_FRAF01000003.1"/>
</dbReference>
<keyword evidence="13" id="KW-1185">Reference proteome</keyword>
<comment type="similarity">
    <text evidence="3 7">Belongs to the flagella basal body rod proteins family.</text>
</comment>
<dbReference type="Pfam" id="PF22638">
    <property type="entry name" value="FlgK_D1"/>
    <property type="match status" value="1"/>
</dbReference>
<keyword evidence="12" id="KW-0969">Cilium</keyword>
<dbReference type="PROSITE" id="PS00588">
    <property type="entry name" value="FLAGELLA_BB_ROD"/>
    <property type="match status" value="1"/>
</dbReference>
<evidence type="ECO:0000256" key="7">
    <source>
        <dbReference type="RuleBase" id="RU362065"/>
    </source>
</evidence>
<evidence type="ECO:0000256" key="4">
    <source>
        <dbReference type="ARBA" id="ARBA00016244"/>
    </source>
</evidence>
<dbReference type="Proteomes" id="UP000184016">
    <property type="component" value="Unassembled WGS sequence"/>
</dbReference>
<dbReference type="PANTHER" id="PTHR30033:SF1">
    <property type="entry name" value="FLAGELLAR HOOK-ASSOCIATED PROTEIN 1"/>
    <property type="match status" value="1"/>
</dbReference>
<evidence type="ECO:0000256" key="3">
    <source>
        <dbReference type="ARBA" id="ARBA00009677"/>
    </source>
</evidence>
<reference evidence="13" key="1">
    <citation type="submission" date="2016-11" db="EMBL/GenBank/DDBJ databases">
        <authorList>
            <person name="Varghese N."/>
            <person name="Submissions S."/>
        </authorList>
    </citation>
    <scope>NUCLEOTIDE SEQUENCE [LARGE SCALE GENOMIC DNA]</scope>
    <source>
        <strain evidence="13">USBA-503</strain>
    </source>
</reference>
<feature type="domain" description="Flagellar basal body rod protein N-terminal" evidence="9">
    <location>
        <begin position="9"/>
        <end position="38"/>
    </location>
</feature>
<name>A0A1M6M3W9_9BACL</name>
<accession>A0A1M6M3W9</accession>
<keyword evidence="12" id="KW-0282">Flagellum</keyword>
<evidence type="ECO:0000256" key="5">
    <source>
        <dbReference type="ARBA" id="ARBA00022525"/>
    </source>
</evidence>
<dbReference type="Pfam" id="PF00460">
    <property type="entry name" value="Flg_bb_rod"/>
    <property type="match status" value="1"/>
</dbReference>
<sequence length="520" mass="53985">MPISTFLGLNIGVNALETATQTENVIANNIANANTPGYAVENALIQESSPFPADNESLPVGQLGQGSQVSQIQRQTNPYLVQQDRANQADLQMYQSHQTVLTQIQGILNEPSSDSLQNSVDQFFQAWQTLSTDPTNTAARQAVIEQAKTVAQTFQTVTQQLEDVQSGLAGTIEGQVNQLITDAQNVAQLNAQIAMQTAIGQSPNTLLDQRSVYLDDMSKLAGVNIQYQENGTVTVSIGSGSNAVPLVGGANGSEYNANQDLQPSQLQSYQNAPSGGTSSYLPSSGYTSSGNASPASNNLITLLQSGSILGNAQGLDDVNKTLANLNSFLDTFATAVNNQQSSGLDLNNSAGPSIFVAPAGATTDSSGQPVDSQGNVVLDVNPSLTTNDIAAGSSSDGADGNSNANAMVALSTSTNTYSSWTYAGVVSDATQSGTASSGTFDQTLAALVSGVGVEAQGVQAGYNTANALAEQSSNLRQSVSGVDMNAQAAEMVQFQNSYNAAAKYISIFNQMLQTLIQNVG</sequence>
<dbReference type="AlphaFoldDB" id="A0A1M6M3W9"/>
<dbReference type="OrthoDB" id="9802553at2"/>